<comment type="function">
    <text evidence="1">Probable aspartic protease that is responsible for the proteolytic cleavage of the RNA polymerase sigma E factor (SigE/spoIIGB) to yield the active peptide in the mother cell during sporulation. Responds to a signal from the forespore that is triggered by the extracellular signal protein SpoIIR.</text>
</comment>
<keyword evidence="1 3" id="KW-0378">Hydrolase</keyword>
<keyword evidence="2" id="KW-1133">Transmembrane helix</keyword>
<keyword evidence="1" id="KW-0064">Aspartyl protease</keyword>
<evidence type="ECO:0000313" key="3">
    <source>
        <dbReference type="EMBL" id="MBP1888593.1"/>
    </source>
</evidence>
<reference evidence="3 4" key="1">
    <citation type="submission" date="2021-03" db="EMBL/GenBank/DDBJ databases">
        <title>Genomic Encyclopedia of Type Strains, Phase IV (KMG-IV): sequencing the most valuable type-strain genomes for metagenomic binning, comparative biology and taxonomic classification.</title>
        <authorList>
            <person name="Goeker M."/>
        </authorList>
    </citation>
    <scope>NUCLEOTIDE SEQUENCE [LARGE SCALE GENOMIC DNA]</scope>
    <source>
        <strain evidence="3 4">DSM 3984</strain>
    </source>
</reference>
<evidence type="ECO:0000256" key="1">
    <source>
        <dbReference type="PIRNR" id="PIRNR018571"/>
    </source>
</evidence>
<feature type="transmembrane region" description="Helical" evidence="2">
    <location>
        <begin position="36"/>
        <end position="52"/>
    </location>
</feature>
<dbReference type="EMBL" id="JAGGJZ010000001">
    <property type="protein sequence ID" value="MBP1888593.1"/>
    <property type="molecule type" value="Genomic_DNA"/>
</dbReference>
<gene>
    <name evidence="3" type="ORF">J2Z53_000172</name>
</gene>
<proteinExistence type="inferred from homology"/>
<evidence type="ECO:0000256" key="2">
    <source>
        <dbReference type="SAM" id="Phobius"/>
    </source>
</evidence>
<dbReference type="PIRSF" id="PIRSF018571">
    <property type="entry name" value="SpoIIGA"/>
    <property type="match status" value="1"/>
</dbReference>
<sequence>MNIYVDVLIIENLVVNLFLLIISYKVIRERYSFKKCIFSAFIGALYTLTMIFNELNFLSNNVFQIIVSLILVYIPIHNKKISNVLKSWLMFISASFLLSGICFKFAILTKEYSIKNGIVINNFNIKYLILSAGIIFIFLERTTSYIREKNIIRDFFYDIEIRFKGTEISVKGFLDSGNELREPITNLPCILVEEAYLKELDINSEGALYIPYSAIGYNGSLKGFKVNNIKLRKSGELFREIDAILCPCKDTLSRDNEFNALLSRGVI</sequence>
<dbReference type="Proteomes" id="UP000783390">
    <property type="component" value="Unassembled WGS sequence"/>
</dbReference>
<dbReference type="Pfam" id="PF03419">
    <property type="entry name" value="Peptidase_U4"/>
    <property type="match status" value="1"/>
</dbReference>
<keyword evidence="1" id="KW-1003">Cell membrane</keyword>
<name>A0ABS4EX65_9CLOT</name>
<feature type="transmembrane region" description="Helical" evidence="2">
    <location>
        <begin position="88"/>
        <end position="107"/>
    </location>
</feature>
<feature type="transmembrane region" description="Helical" evidence="2">
    <location>
        <begin position="6"/>
        <end position="24"/>
    </location>
</feature>
<feature type="transmembrane region" description="Helical" evidence="2">
    <location>
        <begin position="119"/>
        <end position="139"/>
    </location>
</feature>
<comment type="similarity">
    <text evidence="1">Belongs to the peptidase U4 family.</text>
</comment>
<feature type="transmembrane region" description="Helical" evidence="2">
    <location>
        <begin position="58"/>
        <end position="76"/>
    </location>
</feature>
<keyword evidence="1" id="KW-0645">Protease</keyword>
<comment type="subcellular location">
    <subcellularLocation>
        <location evidence="1">Cell membrane</location>
    </subcellularLocation>
</comment>
<keyword evidence="2" id="KW-0812">Transmembrane</keyword>
<keyword evidence="4" id="KW-1185">Reference proteome</keyword>
<dbReference type="InterPro" id="IPR005081">
    <property type="entry name" value="SpoIIGA"/>
</dbReference>
<protein>
    <recommendedName>
        <fullName evidence="1">Sporulation sigma-E factor-processing peptidase</fullName>
        <ecNumber evidence="1">3.4.23.-</ecNumber>
    </recommendedName>
    <alternativeName>
        <fullName evidence="1">Membrane-associated aspartic protease</fullName>
    </alternativeName>
    <alternativeName>
        <fullName evidence="1">Stage II sporulation protein GA</fullName>
    </alternativeName>
</protein>
<dbReference type="EC" id="3.4.23.-" evidence="1"/>
<comment type="caution">
    <text evidence="3">The sequence shown here is derived from an EMBL/GenBank/DDBJ whole genome shotgun (WGS) entry which is preliminary data.</text>
</comment>
<keyword evidence="1" id="KW-0749">Sporulation</keyword>
<keyword evidence="1 2" id="KW-0472">Membrane</keyword>
<accession>A0ABS4EX65</accession>
<dbReference type="GO" id="GO:0016787">
    <property type="term" value="F:hydrolase activity"/>
    <property type="evidence" value="ECO:0007669"/>
    <property type="project" value="UniProtKB-KW"/>
</dbReference>
<dbReference type="RefSeq" id="WP_209795330.1">
    <property type="nucleotide sequence ID" value="NZ_JAGGJZ010000001.1"/>
</dbReference>
<organism evidence="3 4">
    <name type="scientific">Clostridium moniliforme</name>
    <dbReference type="NCBI Taxonomy" id="39489"/>
    <lineage>
        <taxon>Bacteria</taxon>
        <taxon>Bacillati</taxon>
        <taxon>Bacillota</taxon>
        <taxon>Clostridia</taxon>
        <taxon>Eubacteriales</taxon>
        <taxon>Clostridiaceae</taxon>
        <taxon>Clostridium</taxon>
    </lineage>
</organism>
<evidence type="ECO:0000313" key="4">
    <source>
        <dbReference type="Proteomes" id="UP000783390"/>
    </source>
</evidence>